<evidence type="ECO:0000313" key="2">
    <source>
        <dbReference type="EMBL" id="KZP31084.1"/>
    </source>
</evidence>
<gene>
    <name evidence="2" type="ORF">FIBSPDRAFT_1037921</name>
</gene>
<keyword evidence="1" id="KW-0812">Transmembrane</keyword>
<reference evidence="2 3" key="1">
    <citation type="journal article" date="2016" name="Mol. Biol. Evol.">
        <title>Comparative Genomics of Early-Diverging Mushroom-Forming Fungi Provides Insights into the Origins of Lignocellulose Decay Capabilities.</title>
        <authorList>
            <person name="Nagy L.G."/>
            <person name="Riley R."/>
            <person name="Tritt A."/>
            <person name="Adam C."/>
            <person name="Daum C."/>
            <person name="Floudas D."/>
            <person name="Sun H."/>
            <person name="Yadav J.S."/>
            <person name="Pangilinan J."/>
            <person name="Larsson K.H."/>
            <person name="Matsuura K."/>
            <person name="Barry K."/>
            <person name="Labutti K."/>
            <person name="Kuo R."/>
            <person name="Ohm R.A."/>
            <person name="Bhattacharya S.S."/>
            <person name="Shirouzu T."/>
            <person name="Yoshinaga Y."/>
            <person name="Martin F.M."/>
            <person name="Grigoriev I.V."/>
            <person name="Hibbett D.S."/>
        </authorList>
    </citation>
    <scope>NUCLEOTIDE SEQUENCE [LARGE SCALE GENOMIC DNA]</scope>
    <source>
        <strain evidence="2 3">CBS 109695</strain>
    </source>
</reference>
<keyword evidence="1" id="KW-1133">Transmembrane helix</keyword>
<feature type="transmembrane region" description="Helical" evidence="1">
    <location>
        <begin position="27"/>
        <end position="52"/>
    </location>
</feature>
<dbReference type="Proteomes" id="UP000076532">
    <property type="component" value="Unassembled WGS sequence"/>
</dbReference>
<keyword evidence="3" id="KW-1185">Reference proteome</keyword>
<organism evidence="2 3">
    <name type="scientific">Athelia psychrophila</name>
    <dbReference type="NCBI Taxonomy" id="1759441"/>
    <lineage>
        <taxon>Eukaryota</taxon>
        <taxon>Fungi</taxon>
        <taxon>Dikarya</taxon>
        <taxon>Basidiomycota</taxon>
        <taxon>Agaricomycotina</taxon>
        <taxon>Agaricomycetes</taxon>
        <taxon>Agaricomycetidae</taxon>
        <taxon>Atheliales</taxon>
        <taxon>Atheliaceae</taxon>
        <taxon>Athelia</taxon>
    </lineage>
</organism>
<evidence type="ECO:0000313" key="3">
    <source>
        <dbReference type="Proteomes" id="UP000076532"/>
    </source>
</evidence>
<name>A0A166TX74_9AGAM</name>
<keyword evidence="1" id="KW-0472">Membrane</keyword>
<proteinExistence type="predicted"/>
<sequence length="63" mass="6953">MRDIPKRGCDTMMISSTPSSCTHRGNYSFAVMLHGVCDIVCAISVLFLQAMFEFAVKCVMSKS</sequence>
<accession>A0A166TX74</accession>
<dbReference type="AlphaFoldDB" id="A0A166TX74"/>
<protein>
    <submittedName>
        <fullName evidence="2">Uncharacterized protein</fullName>
    </submittedName>
</protein>
<dbReference type="EMBL" id="KV417491">
    <property type="protein sequence ID" value="KZP31084.1"/>
    <property type="molecule type" value="Genomic_DNA"/>
</dbReference>
<evidence type="ECO:0000256" key="1">
    <source>
        <dbReference type="SAM" id="Phobius"/>
    </source>
</evidence>